<organism evidence="5 6">
    <name type="scientific">Psychromarinibacter halotolerans</name>
    <dbReference type="NCBI Taxonomy" id="1775175"/>
    <lineage>
        <taxon>Bacteria</taxon>
        <taxon>Pseudomonadati</taxon>
        <taxon>Pseudomonadota</taxon>
        <taxon>Alphaproteobacteria</taxon>
        <taxon>Rhodobacterales</taxon>
        <taxon>Paracoccaceae</taxon>
        <taxon>Psychromarinibacter</taxon>
    </lineage>
</organism>
<evidence type="ECO:0000313" key="6">
    <source>
        <dbReference type="Proteomes" id="UP001595632"/>
    </source>
</evidence>
<accession>A0ABV7GM88</accession>
<dbReference type="RefSeq" id="WP_275633353.1">
    <property type="nucleotide sequence ID" value="NZ_JARGYD010000005.1"/>
</dbReference>
<keyword evidence="2 3" id="KW-0732">Signal</keyword>
<dbReference type="InterPro" id="IPR034984">
    <property type="entry name" value="Imelysin-like_IPPA"/>
</dbReference>
<proteinExistence type="predicted"/>
<dbReference type="Pfam" id="PF09375">
    <property type="entry name" value="Peptidase_M75"/>
    <property type="match status" value="1"/>
</dbReference>
<sequence length="336" mass="36663">MLRTFLSGLALIASAATAQAYDIATIVDRHILPGYESLALRAADLDTAAQADCSADSHDLRAAWNAAFDAWVRVSHLRFGPSEDADRAFALAFWPDTRGFTPRELATLIETEDPVIETQDAFSHVSIAARGFYAMEFLLYDAQFTTAEPDAYRCALVRAVARDIEANAQAILDGWQDAYADVMLTAGENDTFRSREEAAQRLFGAVVSGLQFTSDTRLGRPLGTFDRPRPTRAEARRSGRALRNVVLSLEGTRQLVRLLAEDSEAVTDTLDAAYDRAFEQAKALEDDPAFAGVDDPQGRLQVEILQQNVDRIRTLLGTDLGPLLGVGAGFNAMDGD</sequence>
<comment type="caution">
    <text evidence="5">The sequence shown here is derived from an EMBL/GenBank/DDBJ whole genome shotgun (WGS) entry which is preliminary data.</text>
</comment>
<evidence type="ECO:0000256" key="2">
    <source>
        <dbReference type="ARBA" id="ARBA00022729"/>
    </source>
</evidence>
<evidence type="ECO:0000256" key="1">
    <source>
        <dbReference type="ARBA" id="ARBA00004196"/>
    </source>
</evidence>
<dbReference type="CDD" id="cd14659">
    <property type="entry name" value="Imelysin-like_IPPA"/>
    <property type="match status" value="1"/>
</dbReference>
<name>A0ABV7GM88_9RHOB</name>
<dbReference type="Gene3D" id="1.20.1420.20">
    <property type="entry name" value="M75 peptidase, HXXE motif"/>
    <property type="match status" value="1"/>
</dbReference>
<evidence type="ECO:0000313" key="5">
    <source>
        <dbReference type="EMBL" id="MFC3142560.1"/>
    </source>
</evidence>
<feature type="domain" description="Imelysin-like" evidence="4">
    <location>
        <begin position="31"/>
        <end position="312"/>
    </location>
</feature>
<feature type="chain" id="PRO_5045101509" evidence="3">
    <location>
        <begin position="21"/>
        <end position="336"/>
    </location>
</feature>
<gene>
    <name evidence="5" type="ORF">ACFOGP_07560</name>
</gene>
<dbReference type="InterPro" id="IPR038352">
    <property type="entry name" value="Imelysin_sf"/>
</dbReference>
<evidence type="ECO:0000256" key="3">
    <source>
        <dbReference type="SAM" id="SignalP"/>
    </source>
</evidence>
<keyword evidence="6" id="KW-1185">Reference proteome</keyword>
<dbReference type="EMBL" id="JBHRTB010000010">
    <property type="protein sequence ID" value="MFC3142560.1"/>
    <property type="molecule type" value="Genomic_DNA"/>
</dbReference>
<evidence type="ECO:0000259" key="4">
    <source>
        <dbReference type="Pfam" id="PF09375"/>
    </source>
</evidence>
<dbReference type="InterPro" id="IPR018976">
    <property type="entry name" value="Imelysin-like"/>
</dbReference>
<reference evidence="6" key="1">
    <citation type="journal article" date="2019" name="Int. J. Syst. Evol. Microbiol.">
        <title>The Global Catalogue of Microorganisms (GCM) 10K type strain sequencing project: providing services to taxonomists for standard genome sequencing and annotation.</title>
        <authorList>
            <consortium name="The Broad Institute Genomics Platform"/>
            <consortium name="The Broad Institute Genome Sequencing Center for Infectious Disease"/>
            <person name="Wu L."/>
            <person name="Ma J."/>
        </authorList>
    </citation>
    <scope>NUCLEOTIDE SEQUENCE [LARGE SCALE GENOMIC DNA]</scope>
    <source>
        <strain evidence="6">KCTC 52366</strain>
    </source>
</reference>
<comment type="subcellular location">
    <subcellularLocation>
        <location evidence="1">Cell envelope</location>
    </subcellularLocation>
</comment>
<feature type="signal peptide" evidence="3">
    <location>
        <begin position="1"/>
        <end position="20"/>
    </location>
</feature>
<dbReference type="Proteomes" id="UP001595632">
    <property type="component" value="Unassembled WGS sequence"/>
</dbReference>
<protein>
    <submittedName>
        <fullName evidence="5">Imelysin family protein</fullName>
    </submittedName>
</protein>